<dbReference type="PANTHER" id="PTHR38166">
    <property type="entry name" value="C2H2-TYPE DOMAIN-CONTAINING PROTEIN-RELATED"/>
    <property type="match status" value="1"/>
</dbReference>
<name>A0AAD4FBV8_9PEZI</name>
<evidence type="ECO:0000313" key="3">
    <source>
        <dbReference type="Proteomes" id="UP001197093"/>
    </source>
</evidence>
<evidence type="ECO:0008006" key="4">
    <source>
        <dbReference type="Google" id="ProtNLM"/>
    </source>
</evidence>
<feature type="region of interest" description="Disordered" evidence="1">
    <location>
        <begin position="1"/>
        <end position="75"/>
    </location>
</feature>
<dbReference type="PANTHER" id="PTHR38166:SF1">
    <property type="entry name" value="C2H2-TYPE DOMAIN-CONTAINING PROTEIN"/>
    <property type="match status" value="1"/>
</dbReference>
<evidence type="ECO:0000313" key="2">
    <source>
        <dbReference type="EMBL" id="KAG7294458.1"/>
    </source>
</evidence>
<evidence type="ECO:0000256" key="1">
    <source>
        <dbReference type="SAM" id="MobiDB-lite"/>
    </source>
</evidence>
<keyword evidence="3" id="KW-1185">Reference proteome</keyword>
<dbReference type="Proteomes" id="UP001197093">
    <property type="component" value="Unassembled WGS sequence"/>
</dbReference>
<accession>A0AAD4FBV8</accession>
<comment type="caution">
    <text evidence="2">The sequence shown here is derived from an EMBL/GenBank/DDBJ whole genome shotgun (WGS) entry which is preliminary data.</text>
</comment>
<feature type="region of interest" description="Disordered" evidence="1">
    <location>
        <begin position="287"/>
        <end position="306"/>
    </location>
</feature>
<feature type="compositionally biased region" description="Gly residues" evidence="1">
    <location>
        <begin position="49"/>
        <end position="58"/>
    </location>
</feature>
<dbReference type="EMBL" id="JAHCVI010000001">
    <property type="protein sequence ID" value="KAG7294458.1"/>
    <property type="molecule type" value="Genomic_DNA"/>
</dbReference>
<feature type="compositionally biased region" description="Pro residues" evidence="1">
    <location>
        <begin position="296"/>
        <end position="305"/>
    </location>
</feature>
<dbReference type="AlphaFoldDB" id="A0AAD4FBV8"/>
<feature type="compositionally biased region" description="Polar residues" evidence="1">
    <location>
        <begin position="1"/>
        <end position="16"/>
    </location>
</feature>
<organism evidence="2 3">
    <name type="scientific">Staphylotrichum longicolle</name>
    <dbReference type="NCBI Taxonomy" id="669026"/>
    <lineage>
        <taxon>Eukaryota</taxon>
        <taxon>Fungi</taxon>
        <taxon>Dikarya</taxon>
        <taxon>Ascomycota</taxon>
        <taxon>Pezizomycotina</taxon>
        <taxon>Sordariomycetes</taxon>
        <taxon>Sordariomycetidae</taxon>
        <taxon>Sordariales</taxon>
        <taxon>Chaetomiaceae</taxon>
        <taxon>Staphylotrichum</taxon>
    </lineage>
</organism>
<gene>
    <name evidence="2" type="ORF">NEMBOFW57_004531</name>
</gene>
<proteinExistence type="predicted"/>
<protein>
    <recommendedName>
        <fullName evidence="4">C2H2-type domain-containing protein</fullName>
    </recommendedName>
</protein>
<reference evidence="2" key="1">
    <citation type="submission" date="2023-02" db="EMBL/GenBank/DDBJ databases">
        <authorList>
            <person name="Palmer J.M."/>
        </authorList>
    </citation>
    <scope>NUCLEOTIDE SEQUENCE</scope>
    <source>
        <strain evidence="2">FW57</strain>
    </source>
</reference>
<feature type="region of interest" description="Disordered" evidence="1">
    <location>
        <begin position="189"/>
        <end position="208"/>
    </location>
</feature>
<sequence>MASRGSGNSPHSAPSATTTTTTGTNRESYLSRKKKEIRGREPEEDEGVVGVGGSGGVLGEAKRKKANPRASPGKRFACPFSRHDPAKYKSVKTCCGPGWDTVHRVKEHVYRNHSLKNFCPRCFEHFDKPAELKTHQRADVPCKLQERASNAITDEQETKLRARAKSHSSEEAKWEEMYQIIFPDEKVPSPYYDSDRPASPKPEKSRFQTMDECRNYLRTEIPRLVRPAVEQYVSTLLEEVQEQVNRKTVEMIHDIEAQVLRTFLFQEEQSSLSAAAAAGTASFTGQGLSTSMAAAPSPPPSPTPGPGIAKVSEMLEELRGDAIASELCETLRFDLEDLFAGSAQEYGMGCENYSMDSGYYTSASNSGYGMGGPSYLPRP</sequence>